<dbReference type="Gene3D" id="2.120.10.70">
    <property type="entry name" value="Fucose-specific lectin"/>
    <property type="match status" value="1"/>
</dbReference>
<comment type="caution">
    <text evidence="3">The sequence shown here is derived from an EMBL/GenBank/DDBJ whole genome shotgun (WGS) entry which is preliminary data.</text>
</comment>
<dbReference type="Proteomes" id="UP001174677">
    <property type="component" value="Chromosome 13"/>
</dbReference>
<proteinExistence type="predicted"/>
<feature type="compositionally biased region" description="Basic and acidic residues" evidence="1">
    <location>
        <begin position="106"/>
        <end position="126"/>
    </location>
</feature>
<evidence type="ECO:0000313" key="3">
    <source>
        <dbReference type="EMBL" id="KAJ9164325.1"/>
    </source>
</evidence>
<dbReference type="SUPFAM" id="SSF89372">
    <property type="entry name" value="Fucose-specific lectin"/>
    <property type="match status" value="2"/>
</dbReference>
<gene>
    <name evidence="3" type="ORF">P3X46_023918</name>
</gene>
<keyword evidence="2" id="KW-1133">Transmembrane helix</keyword>
<protein>
    <submittedName>
        <fullName evidence="3">Uncharacterized protein</fullName>
    </submittedName>
</protein>
<evidence type="ECO:0000313" key="4">
    <source>
        <dbReference type="Proteomes" id="UP001174677"/>
    </source>
</evidence>
<dbReference type="EMBL" id="JARPOI010000013">
    <property type="protein sequence ID" value="KAJ9164325.1"/>
    <property type="molecule type" value="Genomic_DNA"/>
</dbReference>
<reference evidence="3" key="1">
    <citation type="journal article" date="2023" name="Plant Biotechnol. J.">
        <title>Chromosome-level wild Hevea brasiliensis genome provides new tools for genomic-assisted breeding and valuable loci to elevate rubber yield.</title>
        <authorList>
            <person name="Cheng H."/>
            <person name="Song X."/>
            <person name="Hu Y."/>
            <person name="Wu T."/>
            <person name="Yang Q."/>
            <person name="An Z."/>
            <person name="Feng S."/>
            <person name="Deng Z."/>
            <person name="Wu W."/>
            <person name="Zeng X."/>
            <person name="Tu M."/>
            <person name="Wang X."/>
            <person name="Huang H."/>
        </authorList>
    </citation>
    <scope>NUCLEOTIDE SEQUENCE</scope>
    <source>
        <strain evidence="3">MT/VB/25A 57/8</strain>
    </source>
</reference>
<dbReference type="PANTHER" id="PTHR36893">
    <property type="entry name" value="OS01G0275950 PROTEIN"/>
    <property type="match status" value="1"/>
</dbReference>
<organism evidence="3 4">
    <name type="scientific">Hevea brasiliensis</name>
    <name type="common">Para rubber tree</name>
    <name type="synonym">Siphonia brasiliensis</name>
    <dbReference type="NCBI Taxonomy" id="3981"/>
    <lineage>
        <taxon>Eukaryota</taxon>
        <taxon>Viridiplantae</taxon>
        <taxon>Streptophyta</taxon>
        <taxon>Embryophyta</taxon>
        <taxon>Tracheophyta</taxon>
        <taxon>Spermatophyta</taxon>
        <taxon>Magnoliopsida</taxon>
        <taxon>eudicotyledons</taxon>
        <taxon>Gunneridae</taxon>
        <taxon>Pentapetalae</taxon>
        <taxon>rosids</taxon>
        <taxon>fabids</taxon>
        <taxon>Malpighiales</taxon>
        <taxon>Euphorbiaceae</taxon>
        <taxon>Crotonoideae</taxon>
        <taxon>Micrandreae</taxon>
        <taxon>Hevea</taxon>
    </lineage>
</organism>
<evidence type="ECO:0000256" key="2">
    <source>
        <dbReference type="SAM" id="Phobius"/>
    </source>
</evidence>
<name>A0ABQ9LCG4_HEVBR</name>
<keyword evidence="2" id="KW-0812">Transmembrane</keyword>
<sequence length="956" mass="108080">MSGPPVRFPHAAMSFLHFVFFFCVLVSRTYFLILGSASCCLHNYVQHSNRQFEQKTDRFWEFQEQSNTWVEVELPYDLVSCVNDDCTKVGSIDRITENKDEHLERDYDVTRHTASSKKKDGDRGGAEENSEIVLPLRKRISLTRMSETSIWVTGESGSIYERFWNGVQWVIAPHDLPLSAGYAVCVFIVNQTILALSEAGILYQMQLSESSQPIWVVLKPTPDSSTNKEAEETSVILIKSGVVSHDGMRIYFCTRKGLLLELTEVDPPRWLDHGRPPGGNVAAIADAGTIRPEVAYTISSTGNLYEYDKSSKPSWKKHIWTAGMAEDALLIPSTGYTINGLSGDYSSSLFLLTKGGKLVERRLHQRKWKWIIHGSPKDHQLTSITPVLQEESNENFSLFFTTSIGSIFEYRTPKNSGTALENQIPEAWLSHMHPPHAKAAKGIAGLQLQVGRIIFALDDGRLAELHLPGLGGENTGPNYQINVRRKVSVKYVWSILDAPETEGWNAEYCKEERGPTNCITGIKDEPNDLGITRAATRRRKGSQAQQDYLVTGASELIKSSEEYSFPDNWINTNFHLRVMHGSRSFFLITDGGLAFEYLNTENVWLWLRHDHPTPMKGALGNYNGSLFLVDIYGSLLIRERSGNELGWLNCTAMRKGKQVTGGPPWDGIPGKAMKVTAEDSLFFVGKNGRLLQFTVALRKFKWKDCRNPPNTKVASIVDQELFRENIVFVIGRNGRLYQYNKVTELWHEHYQSHHLILSRLPGTAMRPSSLLLTGSLFMLSEDGGLVEYHWNTVEGWNWVEHGTPNKGVTLITSPSPCFEGNQLFLIGSDGKVYMRYMDQMTWNWKNCGFPYVRKTKDEHQRQVEEEEKNKEVCIDEDISASLEKDAENFSDLNGNCDAKVASTRPIPFSEDSVIFELRDGRLAEMRRVEDTIWAWSRIIGTPTSSCSTNYWTAVAS</sequence>
<keyword evidence="2" id="KW-0472">Membrane</keyword>
<keyword evidence="4" id="KW-1185">Reference proteome</keyword>
<accession>A0ABQ9LCG4</accession>
<evidence type="ECO:0000256" key="1">
    <source>
        <dbReference type="SAM" id="MobiDB-lite"/>
    </source>
</evidence>
<feature type="region of interest" description="Disordered" evidence="1">
    <location>
        <begin position="106"/>
        <end position="128"/>
    </location>
</feature>
<feature type="transmembrane region" description="Helical" evidence="2">
    <location>
        <begin position="12"/>
        <end position="33"/>
    </location>
</feature>
<dbReference type="PANTHER" id="PTHR36893:SF1">
    <property type="entry name" value="BULB-TYPE LECTIN DOMAIN-CONTAINING PROTEIN"/>
    <property type="match status" value="1"/>
</dbReference>